<organism evidence="2 3">
    <name type="scientific">Romanomermis culicivorax</name>
    <name type="common">Nematode worm</name>
    <dbReference type="NCBI Taxonomy" id="13658"/>
    <lineage>
        <taxon>Eukaryota</taxon>
        <taxon>Metazoa</taxon>
        <taxon>Ecdysozoa</taxon>
        <taxon>Nematoda</taxon>
        <taxon>Enoplea</taxon>
        <taxon>Dorylaimia</taxon>
        <taxon>Mermithida</taxon>
        <taxon>Mermithoidea</taxon>
        <taxon>Mermithidae</taxon>
        <taxon>Romanomermis</taxon>
    </lineage>
</organism>
<dbReference type="AlphaFoldDB" id="A0A915IS06"/>
<keyword evidence="2" id="KW-1185">Reference proteome</keyword>
<dbReference type="Proteomes" id="UP000887565">
    <property type="component" value="Unplaced"/>
</dbReference>
<evidence type="ECO:0000313" key="2">
    <source>
        <dbReference type="Proteomes" id="UP000887565"/>
    </source>
</evidence>
<sequence>MPVTMDPSMTPQFVGHANILALYCIPKTTTVEPAPATNATSSVPSAPIITQGPPPGIPMDSAMEVIDQVEPMNLIAPSPVQDAMLAIWSVNLAKKYRHLPWTLLNESSQVKVLMAADVVLIAPVSMRLLGPDVARWALEFIANETITIWPVEKFLFDGEPSSLAVDAVRRAVEQASWILLPAVAATPLTAAPPVAATPPTAAPPVATTHFSRSNMPQLSDEDEFKALENHLNKDKQNNKDDTAQQ</sequence>
<reference evidence="3" key="1">
    <citation type="submission" date="2022-11" db="UniProtKB">
        <authorList>
            <consortium name="WormBaseParasite"/>
        </authorList>
    </citation>
    <scope>IDENTIFICATION</scope>
</reference>
<feature type="compositionally biased region" description="Low complexity" evidence="1">
    <location>
        <begin position="195"/>
        <end position="208"/>
    </location>
</feature>
<protein>
    <submittedName>
        <fullName evidence="3">Uncharacterized protein</fullName>
    </submittedName>
</protein>
<dbReference type="WBParaSite" id="nRc.2.0.1.t16596-RA">
    <property type="protein sequence ID" value="nRc.2.0.1.t16596-RA"/>
    <property type="gene ID" value="nRc.2.0.1.g16596"/>
</dbReference>
<accession>A0A915IS06</accession>
<evidence type="ECO:0000313" key="3">
    <source>
        <dbReference type="WBParaSite" id="nRc.2.0.1.t16596-RA"/>
    </source>
</evidence>
<name>A0A915IS06_ROMCU</name>
<evidence type="ECO:0000256" key="1">
    <source>
        <dbReference type="SAM" id="MobiDB-lite"/>
    </source>
</evidence>
<feature type="region of interest" description="Disordered" evidence="1">
    <location>
        <begin position="195"/>
        <end position="221"/>
    </location>
</feature>
<proteinExistence type="predicted"/>